<dbReference type="AlphaFoldDB" id="A0AAE0CTM4"/>
<dbReference type="PROSITE" id="PS50011">
    <property type="entry name" value="PROTEIN_KINASE_DOM"/>
    <property type="match status" value="1"/>
</dbReference>
<evidence type="ECO:0000256" key="2">
    <source>
        <dbReference type="ARBA" id="ARBA00022840"/>
    </source>
</evidence>
<proteinExistence type="predicted"/>
<evidence type="ECO:0000313" key="5">
    <source>
        <dbReference type="EMBL" id="KAK2662473.1"/>
    </source>
</evidence>
<dbReference type="Gene3D" id="1.10.510.10">
    <property type="entry name" value="Transferase(Phosphotransferase) domain 1"/>
    <property type="match status" value="1"/>
</dbReference>
<dbReference type="GO" id="GO:0004672">
    <property type="term" value="F:protein kinase activity"/>
    <property type="evidence" value="ECO:0007669"/>
    <property type="project" value="InterPro"/>
</dbReference>
<dbReference type="InterPro" id="IPR001245">
    <property type="entry name" value="Ser-Thr/Tyr_kinase_cat_dom"/>
</dbReference>
<dbReference type="EMBL" id="JANJYI010000001">
    <property type="protein sequence ID" value="KAK2662473.1"/>
    <property type="molecule type" value="Genomic_DNA"/>
</dbReference>
<evidence type="ECO:0000259" key="4">
    <source>
        <dbReference type="PROSITE" id="PS50011"/>
    </source>
</evidence>
<feature type="domain" description="Protein kinase" evidence="4">
    <location>
        <begin position="236"/>
        <end position="528"/>
    </location>
</feature>
<reference evidence="5" key="1">
    <citation type="journal article" date="2023" name="Plant J.">
        <title>Genome sequences and population genomics provide insights into the demographic history, inbreeding, and mutation load of two 'living fossil' tree species of Dipteronia.</title>
        <authorList>
            <person name="Feng Y."/>
            <person name="Comes H.P."/>
            <person name="Chen J."/>
            <person name="Zhu S."/>
            <person name="Lu R."/>
            <person name="Zhang X."/>
            <person name="Li P."/>
            <person name="Qiu J."/>
            <person name="Olsen K.M."/>
            <person name="Qiu Y."/>
        </authorList>
    </citation>
    <scope>NUCLEOTIDE SEQUENCE</scope>
    <source>
        <strain evidence="5">KIB01</strain>
    </source>
</reference>
<comment type="caution">
    <text evidence="5">The sequence shown here is derived from an EMBL/GenBank/DDBJ whole genome shotgun (WGS) entry which is preliminary data.</text>
</comment>
<evidence type="ECO:0000256" key="1">
    <source>
        <dbReference type="ARBA" id="ARBA00022741"/>
    </source>
</evidence>
<dbReference type="Proteomes" id="UP001280121">
    <property type="component" value="Unassembled WGS sequence"/>
</dbReference>
<dbReference type="SUPFAM" id="SSF56112">
    <property type="entry name" value="Protein kinase-like (PK-like)"/>
    <property type="match status" value="1"/>
</dbReference>
<keyword evidence="1" id="KW-0547">Nucleotide-binding</keyword>
<dbReference type="Pfam" id="PF07714">
    <property type="entry name" value="PK_Tyr_Ser-Thr"/>
    <property type="match status" value="1"/>
</dbReference>
<feature type="compositionally biased region" description="Pro residues" evidence="3">
    <location>
        <begin position="186"/>
        <end position="195"/>
    </location>
</feature>
<dbReference type="PANTHER" id="PTHR27001:SF811">
    <property type="entry name" value="SERINE_THREONINE-PROTEIN KINASE CDG1-LIKE"/>
    <property type="match status" value="1"/>
</dbReference>
<dbReference type="InterPro" id="IPR000719">
    <property type="entry name" value="Prot_kinase_dom"/>
</dbReference>
<protein>
    <recommendedName>
        <fullName evidence="4">Protein kinase domain-containing protein</fullName>
    </recommendedName>
</protein>
<dbReference type="GO" id="GO:0005524">
    <property type="term" value="F:ATP binding"/>
    <property type="evidence" value="ECO:0007669"/>
    <property type="project" value="UniProtKB-KW"/>
</dbReference>
<gene>
    <name evidence="5" type="ORF">Ddye_001047</name>
</gene>
<feature type="region of interest" description="Disordered" evidence="3">
    <location>
        <begin position="184"/>
        <end position="210"/>
    </location>
</feature>
<dbReference type="PANTHER" id="PTHR27001">
    <property type="entry name" value="OS01G0253100 PROTEIN"/>
    <property type="match status" value="1"/>
</dbReference>
<name>A0AAE0CTM4_9ROSI</name>
<evidence type="ECO:0000313" key="6">
    <source>
        <dbReference type="Proteomes" id="UP001280121"/>
    </source>
</evidence>
<evidence type="ECO:0000256" key="3">
    <source>
        <dbReference type="SAM" id="MobiDB-lite"/>
    </source>
</evidence>
<sequence>MGIMPTISSPREGVIVVVDANRNKGNMEALEWALKYVVRPRDAIVVLGVLYDLAGKNNNSCFPLNMGITISGIWERLEFSLSGHGGEVRPRQLGQEIQRKRDQYQICIQPFYRQCRRNQVKLEVKLAAGYCPAKITVDEAQNNTNTRWIVLDSHLKKHKDYIYEHVGCSLAIMKSKDLATLMCLKVPPPPPPPPRNSNSSYNDETPQTPSWQPLSWRIGFPRPFDLREVEDITNGFSDESLIGELDHVRIYLGILQETPVVLKSFPENDERYWSMLMILSRIRHRNIMNLVGYCCNGESRFILTDYPCFGSVEANLLVDESARKLSWKARWHIALEIGGSLRYLHEECDDGPIAHLSLSSSHIVFSHSFSPMLCNFVTAKWVKDDQSLAEWPYLEEDVRDYGMFLVELITGKSARLFSNEEDGHPQSLVEWAVPLLKEESSIRQVVDPRLTNMTDDCWAVHHMAQAALLCLNNSSKSTITQVIHLQLLISLNQPNTHKSKLDIHLIFIQTLGQVLAVLRGHQLAIFKC</sequence>
<dbReference type="InterPro" id="IPR011009">
    <property type="entry name" value="Kinase-like_dom_sf"/>
</dbReference>
<feature type="compositionally biased region" description="Polar residues" evidence="3">
    <location>
        <begin position="196"/>
        <end position="210"/>
    </location>
</feature>
<keyword evidence="6" id="KW-1185">Reference proteome</keyword>
<dbReference type="GO" id="GO:0005886">
    <property type="term" value="C:plasma membrane"/>
    <property type="evidence" value="ECO:0007669"/>
    <property type="project" value="TreeGrafter"/>
</dbReference>
<dbReference type="Gene3D" id="3.30.200.20">
    <property type="entry name" value="Phosphorylase Kinase, domain 1"/>
    <property type="match status" value="1"/>
</dbReference>
<organism evidence="5 6">
    <name type="scientific">Dipteronia dyeriana</name>
    <dbReference type="NCBI Taxonomy" id="168575"/>
    <lineage>
        <taxon>Eukaryota</taxon>
        <taxon>Viridiplantae</taxon>
        <taxon>Streptophyta</taxon>
        <taxon>Embryophyta</taxon>
        <taxon>Tracheophyta</taxon>
        <taxon>Spermatophyta</taxon>
        <taxon>Magnoliopsida</taxon>
        <taxon>eudicotyledons</taxon>
        <taxon>Gunneridae</taxon>
        <taxon>Pentapetalae</taxon>
        <taxon>rosids</taxon>
        <taxon>malvids</taxon>
        <taxon>Sapindales</taxon>
        <taxon>Sapindaceae</taxon>
        <taxon>Hippocastanoideae</taxon>
        <taxon>Acereae</taxon>
        <taxon>Dipteronia</taxon>
    </lineage>
</organism>
<accession>A0AAE0CTM4</accession>
<keyword evidence="2" id="KW-0067">ATP-binding</keyword>